<gene>
    <name evidence="8" type="primary">scsB_2</name>
    <name evidence="8" type="ORF">NCTC8297_03624</name>
</gene>
<dbReference type="PANTHER" id="PTHR32234">
    <property type="entry name" value="THIOL:DISULFIDE INTERCHANGE PROTEIN DSBD"/>
    <property type="match status" value="1"/>
</dbReference>
<dbReference type="GO" id="GO:0016020">
    <property type="term" value="C:membrane"/>
    <property type="evidence" value="ECO:0007669"/>
    <property type="project" value="UniProtKB-SubCell"/>
</dbReference>
<keyword evidence="2 6" id="KW-0812">Transmembrane</keyword>
<dbReference type="Pfam" id="PF02683">
    <property type="entry name" value="DsbD_TM"/>
    <property type="match status" value="1"/>
</dbReference>
<feature type="transmembrane region" description="Helical" evidence="6">
    <location>
        <begin position="114"/>
        <end position="136"/>
    </location>
</feature>
<evidence type="ECO:0000313" key="8">
    <source>
        <dbReference type="EMBL" id="SUG48324.1"/>
    </source>
</evidence>
<evidence type="ECO:0000256" key="2">
    <source>
        <dbReference type="ARBA" id="ARBA00022692"/>
    </source>
</evidence>
<organism evidence="8 9">
    <name type="scientific">Salmonella enterica subsp. arizonae</name>
    <dbReference type="NCBI Taxonomy" id="59203"/>
    <lineage>
        <taxon>Bacteria</taxon>
        <taxon>Pseudomonadati</taxon>
        <taxon>Pseudomonadota</taxon>
        <taxon>Gammaproteobacteria</taxon>
        <taxon>Enterobacterales</taxon>
        <taxon>Enterobacteriaceae</taxon>
        <taxon>Salmonella</taxon>
    </lineage>
</organism>
<reference evidence="8 9" key="1">
    <citation type="submission" date="2018-06" db="EMBL/GenBank/DDBJ databases">
        <authorList>
            <consortium name="Pathogen Informatics"/>
            <person name="Doyle S."/>
        </authorList>
    </citation>
    <scope>NUCLEOTIDE SEQUENCE [LARGE SCALE GENOMIC DNA]</scope>
    <source>
        <strain evidence="8 9">NCTC8297</strain>
    </source>
</reference>
<feature type="domain" description="Cytochrome C biogenesis protein transmembrane" evidence="7">
    <location>
        <begin position="31"/>
        <end position="185"/>
    </location>
</feature>
<dbReference type="Proteomes" id="UP000254741">
    <property type="component" value="Unassembled WGS sequence"/>
</dbReference>
<protein>
    <submittedName>
        <fullName evidence="8">Copper-sensitivity suppressor membrane protein B</fullName>
        <ecNumber evidence="8">1.8.1.8</ecNumber>
    </submittedName>
</protein>
<name>A0A379TCR8_SALER</name>
<comment type="subcellular location">
    <subcellularLocation>
        <location evidence="1">Membrane</location>
        <topology evidence="1">Multi-pass membrane protein</topology>
    </subcellularLocation>
</comment>
<feature type="transmembrane region" description="Helical" evidence="6">
    <location>
        <begin position="76"/>
        <end position="94"/>
    </location>
</feature>
<evidence type="ECO:0000313" key="9">
    <source>
        <dbReference type="Proteomes" id="UP000254741"/>
    </source>
</evidence>
<evidence type="ECO:0000256" key="4">
    <source>
        <dbReference type="ARBA" id="ARBA00022989"/>
    </source>
</evidence>
<dbReference type="InterPro" id="IPR003834">
    <property type="entry name" value="Cyt_c_assmbl_TM_dom"/>
</dbReference>
<feature type="transmembrane region" description="Helical" evidence="6">
    <location>
        <begin position="30"/>
        <end position="55"/>
    </location>
</feature>
<dbReference type="PANTHER" id="PTHR32234:SF3">
    <property type="entry name" value="SUPPRESSION OF COPPER SENSITIVITY PROTEIN"/>
    <property type="match status" value="1"/>
</dbReference>
<dbReference type="AlphaFoldDB" id="A0A379TCR8"/>
<dbReference type="GO" id="GO:0045454">
    <property type="term" value="P:cell redox homeostasis"/>
    <property type="evidence" value="ECO:0007669"/>
    <property type="project" value="TreeGrafter"/>
</dbReference>
<dbReference type="EMBL" id="UGXG01000002">
    <property type="protein sequence ID" value="SUG48324.1"/>
    <property type="molecule type" value="Genomic_DNA"/>
</dbReference>
<evidence type="ECO:0000256" key="3">
    <source>
        <dbReference type="ARBA" id="ARBA00022748"/>
    </source>
</evidence>
<keyword evidence="3" id="KW-0201">Cytochrome c-type biogenesis</keyword>
<dbReference type="GO" id="GO:0047134">
    <property type="term" value="F:protein-disulfide reductase [NAD(P)H] activity"/>
    <property type="evidence" value="ECO:0007669"/>
    <property type="project" value="UniProtKB-EC"/>
</dbReference>
<evidence type="ECO:0000256" key="6">
    <source>
        <dbReference type="SAM" id="Phobius"/>
    </source>
</evidence>
<evidence type="ECO:0000256" key="1">
    <source>
        <dbReference type="ARBA" id="ARBA00004141"/>
    </source>
</evidence>
<evidence type="ECO:0000259" key="7">
    <source>
        <dbReference type="Pfam" id="PF02683"/>
    </source>
</evidence>
<accession>A0A379TCR8</accession>
<dbReference type="EC" id="1.8.1.8" evidence="8"/>
<keyword evidence="4 6" id="KW-1133">Transmembrane helix</keyword>
<keyword evidence="5 6" id="KW-0472">Membrane</keyword>
<keyword evidence="8" id="KW-0560">Oxidoreductase</keyword>
<dbReference type="GO" id="GO:0017004">
    <property type="term" value="P:cytochrome complex assembly"/>
    <property type="evidence" value="ECO:0007669"/>
    <property type="project" value="UniProtKB-KW"/>
</dbReference>
<proteinExistence type="predicted"/>
<evidence type="ECO:0000256" key="5">
    <source>
        <dbReference type="ARBA" id="ARBA00023136"/>
    </source>
</evidence>
<sequence length="270" mass="28609">MLADGAIAQESTQTIGAASALTPDNAALPFWQVVLMALVGGLILNLMPCVLPVLGMKLGSILLVEEKSRSHIRRQFLASVAGIIASFMALAAFMTLLRLSNHALAWGVQFQNVWFIGFMTLVMLLFSASLFGLFEFRLPSSMTTKLATYGGNGMSGHFWQGAFATLLATPCSAPFLGTAVAVALTASLPTLWGVVPCARPGNERAVATGRDTTRACATFTAPRALDECPAQVPRSDDAGVGYLAGDVTPAAFRLHCVKERARHCSMATVE</sequence>